<dbReference type="Pfam" id="PF00067">
    <property type="entry name" value="p450"/>
    <property type="match status" value="1"/>
</dbReference>
<accession>A0A4U5NAC2</accession>
<dbReference type="InterPro" id="IPR050651">
    <property type="entry name" value="Plant_Cytochrome_P450_Monoox"/>
</dbReference>
<dbReference type="AlphaFoldDB" id="A0A4U5NAC2"/>
<keyword evidence="6" id="KW-0472">Membrane</keyword>
<reference evidence="7" key="1">
    <citation type="submission" date="2018-10" db="EMBL/GenBank/DDBJ databases">
        <title>Population genomic analysis revealed the cold adaptation of white poplar.</title>
        <authorList>
            <person name="Liu Y.-J."/>
        </authorList>
    </citation>
    <scope>NUCLEOTIDE SEQUENCE [LARGE SCALE GENOMIC DNA]</scope>
    <source>
        <strain evidence="7">PAL-ZL1</strain>
    </source>
</reference>
<keyword evidence="4" id="KW-0408">Iron</keyword>
<evidence type="ECO:0000256" key="3">
    <source>
        <dbReference type="ARBA" id="ARBA00023002"/>
    </source>
</evidence>
<dbReference type="Gene3D" id="1.10.630.10">
    <property type="entry name" value="Cytochrome P450"/>
    <property type="match status" value="1"/>
</dbReference>
<gene>
    <name evidence="7" type="ORF">D5086_0000277810</name>
</gene>
<dbReference type="GO" id="GO:0016705">
    <property type="term" value="F:oxidoreductase activity, acting on paired donors, with incorporation or reduction of molecular oxygen"/>
    <property type="evidence" value="ECO:0007669"/>
    <property type="project" value="InterPro"/>
</dbReference>
<evidence type="ECO:0000256" key="6">
    <source>
        <dbReference type="SAM" id="Phobius"/>
    </source>
</evidence>
<name>A0A4U5NAC2_POPAL</name>
<protein>
    <submittedName>
        <fullName evidence="7">Cytochrome P450 family protein</fullName>
    </submittedName>
</protein>
<evidence type="ECO:0000313" key="7">
    <source>
        <dbReference type="EMBL" id="TKR78881.1"/>
    </source>
</evidence>
<dbReference type="GO" id="GO:0004497">
    <property type="term" value="F:monooxygenase activity"/>
    <property type="evidence" value="ECO:0007669"/>
    <property type="project" value="UniProtKB-KW"/>
</dbReference>
<keyword evidence="6" id="KW-1133">Transmembrane helix</keyword>
<dbReference type="InterPro" id="IPR001128">
    <property type="entry name" value="Cyt_P450"/>
</dbReference>
<keyword evidence="2" id="KW-0479">Metal-binding</keyword>
<evidence type="ECO:0000256" key="1">
    <source>
        <dbReference type="ARBA" id="ARBA00022617"/>
    </source>
</evidence>
<keyword evidence="3" id="KW-0560">Oxidoreductase</keyword>
<dbReference type="EMBL" id="RCHU01001083">
    <property type="protein sequence ID" value="TKR78881.1"/>
    <property type="molecule type" value="Genomic_DNA"/>
</dbReference>
<dbReference type="STRING" id="43335.A0A4U5NAC2"/>
<evidence type="ECO:0000256" key="5">
    <source>
        <dbReference type="ARBA" id="ARBA00023033"/>
    </source>
</evidence>
<feature type="transmembrane region" description="Helical" evidence="6">
    <location>
        <begin position="6"/>
        <end position="23"/>
    </location>
</feature>
<evidence type="ECO:0000256" key="4">
    <source>
        <dbReference type="ARBA" id="ARBA00023004"/>
    </source>
</evidence>
<proteinExistence type="predicted"/>
<evidence type="ECO:0000256" key="2">
    <source>
        <dbReference type="ARBA" id="ARBA00022723"/>
    </source>
</evidence>
<sequence>MATLFLYFPVFLALYVITTHFLNKIRNFPPSPFPSLPIIGHLYLLKKPLYRTLSKISDKHGPVILLQQGSRRLLVVSSPSIAEECFTKNDVVFANRPRLLICETPRLQRHKRCLGPLWRPLAKP</sequence>
<comment type="caution">
    <text evidence="7">The sequence shown here is derived from an EMBL/GenBank/DDBJ whole genome shotgun (WGS) entry which is preliminary data.</text>
</comment>
<keyword evidence="1" id="KW-0349">Heme</keyword>
<keyword evidence="5" id="KW-0503">Monooxygenase</keyword>
<keyword evidence="6" id="KW-0812">Transmembrane</keyword>
<dbReference type="GO" id="GO:0020037">
    <property type="term" value="F:heme binding"/>
    <property type="evidence" value="ECO:0007669"/>
    <property type="project" value="InterPro"/>
</dbReference>
<organism evidence="7">
    <name type="scientific">Populus alba</name>
    <name type="common">White poplar</name>
    <dbReference type="NCBI Taxonomy" id="43335"/>
    <lineage>
        <taxon>Eukaryota</taxon>
        <taxon>Viridiplantae</taxon>
        <taxon>Streptophyta</taxon>
        <taxon>Embryophyta</taxon>
        <taxon>Tracheophyta</taxon>
        <taxon>Spermatophyta</taxon>
        <taxon>Magnoliopsida</taxon>
        <taxon>eudicotyledons</taxon>
        <taxon>Gunneridae</taxon>
        <taxon>Pentapetalae</taxon>
        <taxon>rosids</taxon>
        <taxon>fabids</taxon>
        <taxon>Malpighiales</taxon>
        <taxon>Salicaceae</taxon>
        <taxon>Saliceae</taxon>
        <taxon>Populus</taxon>
    </lineage>
</organism>
<dbReference type="SUPFAM" id="SSF48264">
    <property type="entry name" value="Cytochrome P450"/>
    <property type="match status" value="1"/>
</dbReference>
<dbReference type="PANTHER" id="PTHR47947:SF60">
    <property type="entry name" value="CYTOCHROME P450"/>
    <property type="match status" value="1"/>
</dbReference>
<dbReference type="PANTHER" id="PTHR47947">
    <property type="entry name" value="CYTOCHROME P450 82C3-RELATED"/>
    <property type="match status" value="1"/>
</dbReference>
<dbReference type="InterPro" id="IPR036396">
    <property type="entry name" value="Cyt_P450_sf"/>
</dbReference>
<dbReference type="GO" id="GO:0005506">
    <property type="term" value="F:iron ion binding"/>
    <property type="evidence" value="ECO:0007669"/>
    <property type="project" value="InterPro"/>
</dbReference>